<gene>
    <name evidence="1" type="ORF">BTO08_18290</name>
</gene>
<sequence>MTDLKHLFFSLGLEQLDLSEKEKNIINAFIEQSTPRFNDICHQRQDKEPLTLLLGYMTQQHHIASSRWIEQQAAYHQMQSVFESTVGTEHASKFLNQDADEYILITLLWLFVQGANKIDYSYANEQAETLLAHINEETKESNDSKEDEQLRQRLMQAFYQGKKTTQQSLFTKLRRMFMLSQQQ</sequence>
<dbReference type="AlphaFoldDB" id="A0A2S7VJ61"/>
<protein>
    <submittedName>
        <fullName evidence="1">Uncharacterized protein</fullName>
    </submittedName>
</protein>
<dbReference type="Proteomes" id="UP000238730">
    <property type="component" value="Unassembled WGS sequence"/>
</dbReference>
<name>A0A2S7VJ61_PHOAN</name>
<organism evidence="1 2">
    <name type="scientific">Photobacterium angustum</name>
    <dbReference type="NCBI Taxonomy" id="661"/>
    <lineage>
        <taxon>Bacteria</taxon>
        <taxon>Pseudomonadati</taxon>
        <taxon>Pseudomonadota</taxon>
        <taxon>Gammaproteobacteria</taxon>
        <taxon>Vibrionales</taxon>
        <taxon>Vibrionaceae</taxon>
        <taxon>Photobacterium</taxon>
    </lineage>
</organism>
<comment type="caution">
    <text evidence="1">The sequence shown here is derived from an EMBL/GenBank/DDBJ whole genome shotgun (WGS) entry which is preliminary data.</text>
</comment>
<dbReference type="RefSeq" id="WP_105062014.1">
    <property type="nucleotide sequence ID" value="NZ_MSCJ01000003.1"/>
</dbReference>
<accession>A0A2S7VJ61</accession>
<dbReference type="EMBL" id="MSCJ01000003">
    <property type="protein sequence ID" value="PQJ62194.1"/>
    <property type="molecule type" value="Genomic_DNA"/>
</dbReference>
<proteinExistence type="predicted"/>
<evidence type="ECO:0000313" key="1">
    <source>
        <dbReference type="EMBL" id="PQJ62194.1"/>
    </source>
</evidence>
<reference evidence="1 2" key="1">
    <citation type="submission" date="2016-12" db="EMBL/GenBank/DDBJ databases">
        <title>Diversity of luminous bacteria.</title>
        <authorList>
            <person name="Yoshizawa S."/>
            <person name="Kogure K."/>
        </authorList>
    </citation>
    <scope>NUCLEOTIDE SEQUENCE [LARGE SCALE GENOMIC DNA]</scope>
    <source>
        <strain evidence="1 2">LC1-200</strain>
    </source>
</reference>
<dbReference type="OrthoDB" id="5824383at2"/>
<evidence type="ECO:0000313" key="2">
    <source>
        <dbReference type="Proteomes" id="UP000238730"/>
    </source>
</evidence>